<evidence type="ECO:0000313" key="2">
    <source>
        <dbReference type="EMBL" id="KDQ20736.1"/>
    </source>
</evidence>
<feature type="region of interest" description="Disordered" evidence="1">
    <location>
        <begin position="267"/>
        <end position="290"/>
    </location>
</feature>
<evidence type="ECO:0000313" key="3">
    <source>
        <dbReference type="Proteomes" id="UP000027195"/>
    </source>
</evidence>
<dbReference type="AlphaFoldDB" id="A0A067NAC7"/>
<feature type="region of interest" description="Disordered" evidence="1">
    <location>
        <begin position="332"/>
        <end position="486"/>
    </location>
</feature>
<feature type="compositionally biased region" description="Basic residues" evidence="1">
    <location>
        <begin position="19"/>
        <end position="30"/>
    </location>
</feature>
<dbReference type="EMBL" id="KL198017">
    <property type="protein sequence ID" value="KDQ20736.1"/>
    <property type="molecule type" value="Genomic_DNA"/>
</dbReference>
<sequence>MPGVITLPSPPTVDGPHSFSKKNKQHRGRKPILTWFQRKLAGKRDGHPKSEFAGASHRPKVSYDGNVQYQPAPAFNTFTLDSEPGSPHRSLSLSLAPGSIWSRSMQREADEDASIRPLPPTSPPSPAPSILTSHSSSHTSGYASELRTARSMVASTKPTTLLSIDLAAPMAHIAQAGPPSVHGMRISTSSPTSSPQVARFPSSRTANSLYHHQHAPSTSTATSITFSALPPTPGPATTNTTIVPPIREPAPTTVVSFTSYDNKITAPRHSFFHPRNNPRPSSPPPDNASTLTLASSNFAVSLSRPRTMELESVRGSTRWTYGSGGLSLRGFGSTGRIDGTDPDASVRAIRPMSRRGSWGSEDSGWSAALGSGGASIVGSRRDARGAPSFRTGRTGGLGDIYGDVEGLSEVRPDDDDDNGEEEDEEEEAEEDEELDDNNDSSETEIENDDESGAVGAIRARPGRLSVTVLEADDRDDTPAADHTTPSVVPSLVLEPYQIALPESRSRSVSPI</sequence>
<dbReference type="OrthoDB" id="3269047at2759"/>
<feature type="compositionally biased region" description="Acidic residues" evidence="1">
    <location>
        <begin position="412"/>
        <end position="451"/>
    </location>
</feature>
<evidence type="ECO:0000256" key="1">
    <source>
        <dbReference type="SAM" id="MobiDB-lite"/>
    </source>
</evidence>
<feature type="region of interest" description="Disordered" evidence="1">
    <location>
        <begin position="178"/>
        <end position="203"/>
    </location>
</feature>
<proteinExistence type="predicted"/>
<dbReference type="HOGENOM" id="CLU_025278_0_0_1"/>
<feature type="region of interest" description="Disordered" evidence="1">
    <location>
        <begin position="1"/>
        <end position="68"/>
    </location>
</feature>
<feature type="compositionally biased region" description="Polar residues" evidence="1">
    <location>
        <begin position="186"/>
        <end position="203"/>
    </location>
</feature>
<feature type="compositionally biased region" description="Low complexity" evidence="1">
    <location>
        <begin position="128"/>
        <end position="144"/>
    </location>
</feature>
<protein>
    <submittedName>
        <fullName evidence="2">Uncharacterized protein</fullName>
    </submittedName>
</protein>
<name>A0A067NAC7_BOTB1</name>
<dbReference type="InParanoid" id="A0A067NAC7"/>
<gene>
    <name evidence="2" type="ORF">BOTBODRAFT_26752</name>
</gene>
<organism evidence="2 3">
    <name type="scientific">Botryobasidium botryosum (strain FD-172 SS1)</name>
    <dbReference type="NCBI Taxonomy" id="930990"/>
    <lineage>
        <taxon>Eukaryota</taxon>
        <taxon>Fungi</taxon>
        <taxon>Dikarya</taxon>
        <taxon>Basidiomycota</taxon>
        <taxon>Agaricomycotina</taxon>
        <taxon>Agaricomycetes</taxon>
        <taxon>Cantharellales</taxon>
        <taxon>Botryobasidiaceae</taxon>
        <taxon>Botryobasidium</taxon>
    </lineage>
</organism>
<reference evidence="3" key="1">
    <citation type="journal article" date="2014" name="Proc. Natl. Acad. Sci. U.S.A.">
        <title>Extensive sampling of basidiomycete genomes demonstrates inadequacy of the white-rot/brown-rot paradigm for wood decay fungi.</title>
        <authorList>
            <person name="Riley R."/>
            <person name="Salamov A.A."/>
            <person name="Brown D.W."/>
            <person name="Nagy L.G."/>
            <person name="Floudas D."/>
            <person name="Held B.W."/>
            <person name="Levasseur A."/>
            <person name="Lombard V."/>
            <person name="Morin E."/>
            <person name="Otillar R."/>
            <person name="Lindquist E.A."/>
            <person name="Sun H."/>
            <person name="LaButti K.M."/>
            <person name="Schmutz J."/>
            <person name="Jabbour D."/>
            <person name="Luo H."/>
            <person name="Baker S.E."/>
            <person name="Pisabarro A.G."/>
            <person name="Walton J.D."/>
            <person name="Blanchette R.A."/>
            <person name="Henrissat B."/>
            <person name="Martin F."/>
            <person name="Cullen D."/>
            <person name="Hibbett D.S."/>
            <person name="Grigoriev I.V."/>
        </authorList>
    </citation>
    <scope>NUCLEOTIDE SEQUENCE [LARGE SCALE GENOMIC DNA]</scope>
    <source>
        <strain evidence="3">FD-172 SS1</strain>
    </source>
</reference>
<accession>A0A067NAC7</accession>
<keyword evidence="3" id="KW-1185">Reference proteome</keyword>
<dbReference type="Proteomes" id="UP000027195">
    <property type="component" value="Unassembled WGS sequence"/>
</dbReference>
<feature type="compositionally biased region" description="Pro residues" evidence="1">
    <location>
        <begin position="117"/>
        <end position="127"/>
    </location>
</feature>
<feature type="region of interest" description="Disordered" evidence="1">
    <location>
        <begin position="105"/>
        <end position="144"/>
    </location>
</feature>